<evidence type="ECO:0000256" key="1">
    <source>
        <dbReference type="SAM" id="MobiDB-lite"/>
    </source>
</evidence>
<comment type="caution">
    <text evidence="2">The sequence shown here is derived from an EMBL/GenBank/DDBJ whole genome shotgun (WGS) entry which is preliminary data.</text>
</comment>
<proteinExistence type="predicted"/>
<feature type="non-terminal residue" evidence="2">
    <location>
        <position position="1"/>
    </location>
</feature>
<protein>
    <submittedName>
        <fullName evidence="2">Uncharacterized protein</fullName>
    </submittedName>
</protein>
<keyword evidence="3" id="KW-1185">Reference proteome</keyword>
<dbReference type="EMBL" id="CAUYUJ010014524">
    <property type="protein sequence ID" value="CAK0842502.1"/>
    <property type="molecule type" value="Genomic_DNA"/>
</dbReference>
<gene>
    <name evidence="2" type="ORF">PCOR1329_LOCUS37311</name>
</gene>
<organism evidence="2 3">
    <name type="scientific">Prorocentrum cordatum</name>
    <dbReference type="NCBI Taxonomy" id="2364126"/>
    <lineage>
        <taxon>Eukaryota</taxon>
        <taxon>Sar</taxon>
        <taxon>Alveolata</taxon>
        <taxon>Dinophyceae</taxon>
        <taxon>Prorocentrales</taxon>
        <taxon>Prorocentraceae</taxon>
        <taxon>Prorocentrum</taxon>
    </lineage>
</organism>
<feature type="region of interest" description="Disordered" evidence="1">
    <location>
        <begin position="1175"/>
        <end position="1267"/>
    </location>
</feature>
<sequence>WPRQFTQRLAFQHASFDSEAKVYGEAARRAGLAEVVPFRADLKLQRAWIARRVVARMFEHGNGQGELNLLKTSPDLIKTIWSWYPEHMFSRRVQGLTDSGRSINTIVIDGNAKLARRICGRAVAELMHSPSLERYTATQCSCKPGFKLKRCSKHLARALTEDDGPPQSEIIVSHKRRRVLETAPRAEPCDVCLVARDQKDIPGAPRRWAAACQVTQGQLQEYWGNAGHQAYIPATSPDADLQSASCRTHKEAQLGRASRGSTPSQFSRKCGWLYACTPEGYIVHLKEYVGAESLPQRYFFLAEVVEKAPAVDVVRHDDACHLRRYASKREGDGAFARRLAHPNIKYITDGLRDRNHVDPWCLANCSPRADCNKELVKNNSQICEQLFSSLGRHKYSVRRMGQFTSAFLLTELAEVKNEAWPGRAGARGPRGRERGAAAERVSEAARARAPIARCLGTAPAMSDEMRAVWDIVDKEYDSRVALGHKASQAILTLATRASHHEFPFGMGILAHLCACTNGALTNIFPGDPSPVVLPVVNINYPQTRKSFTHRAGIVVGRAIDDHVLATASALATGAVPGAELSDNVGAYGRAGFAPSVRVESSMLTSFTEAAFFLRCAGDWGQVAPSESHDLSGRVYYGTLINLDEAHRFLKMVGLIPAQNTKGGQRANGGDAWGMPADAASEFNKLMQTGHTAMTTKTAGAFGQGSAPTVSIGISGNGHPSVVVPMLRGSPGTDAVATSCRLLFASGRPVEPHSPPPVQLEVPQGFKRWQWPKLLECMVSPLGLPSEATNHVLARGAFRPAPAHETQATQEESDAEEDHVTFEPGPRGYSLRLVDGTITRLRFRSRGGVFEPELRATNRDIPVTQGLDVKSMANRVLEHFKVSHTVVPWSEEARLTFKGFQMVFDAQCALMRDQGNETRAALLGSSPWMLGMISVALLILEIAVGEAPMGGEAEVMEHHVARAWDILEGDREFEGLGDQASHGGASAAEEEGPPLASVANDGAGDAAKAPAAAAAAEGGGADADAHFLMPGDPEVPSMDEGYGEDGASVQMQEHGDVFLTDREIMKRTILRGEPIVFCSDVCGSIRKTLPSQEPGVRGRTVALRQHHWKAVMQAGLSQYHIGAYDDGSSAEDQPGVPRIHLKLPPTDRRDLHLPFHNRLMKLCGVSLQAYTSAIGAKETRKRRAPPASASAPRAARQRGAAVPGGQAGAPRGPGATAAAGGVAGGIAGGAGGADAAATASGAAPTPAGAAGRGAAPARARPSRAPGEW</sequence>
<feature type="compositionally biased region" description="Low complexity" evidence="1">
    <location>
        <begin position="1232"/>
        <end position="1267"/>
    </location>
</feature>
<feature type="compositionally biased region" description="Low complexity" evidence="1">
    <location>
        <begin position="1184"/>
        <end position="1219"/>
    </location>
</feature>
<reference evidence="2" key="1">
    <citation type="submission" date="2023-10" db="EMBL/GenBank/DDBJ databases">
        <authorList>
            <person name="Chen Y."/>
            <person name="Shah S."/>
            <person name="Dougan E. K."/>
            <person name="Thang M."/>
            <person name="Chan C."/>
        </authorList>
    </citation>
    <scope>NUCLEOTIDE SEQUENCE [LARGE SCALE GENOMIC DNA]</scope>
</reference>
<feature type="region of interest" description="Disordered" evidence="1">
    <location>
        <begin position="974"/>
        <end position="1002"/>
    </location>
</feature>
<evidence type="ECO:0000313" key="2">
    <source>
        <dbReference type="EMBL" id="CAK0842502.1"/>
    </source>
</evidence>
<dbReference type="Proteomes" id="UP001189429">
    <property type="component" value="Unassembled WGS sequence"/>
</dbReference>
<name>A0ABN9TAX1_9DINO</name>
<evidence type="ECO:0000313" key="3">
    <source>
        <dbReference type="Proteomes" id="UP001189429"/>
    </source>
</evidence>
<accession>A0ABN9TAX1</accession>
<feature type="compositionally biased region" description="Gly residues" evidence="1">
    <location>
        <begin position="1220"/>
        <end position="1231"/>
    </location>
</feature>
<feature type="compositionally biased region" description="Low complexity" evidence="1">
    <location>
        <begin position="979"/>
        <end position="1002"/>
    </location>
</feature>
<feature type="region of interest" description="Disordered" evidence="1">
    <location>
        <begin position="800"/>
        <end position="821"/>
    </location>
</feature>